<dbReference type="WBParaSite" id="nRc.2.0.1.t01463-RA">
    <property type="protein sequence ID" value="nRc.2.0.1.t01463-RA"/>
    <property type="gene ID" value="nRc.2.0.1.g01463"/>
</dbReference>
<reference evidence="2" key="1">
    <citation type="submission" date="2022-11" db="UniProtKB">
        <authorList>
            <consortium name="WormBaseParasite"/>
        </authorList>
    </citation>
    <scope>IDENTIFICATION</scope>
</reference>
<proteinExistence type="predicted"/>
<dbReference type="AlphaFoldDB" id="A0A915HIJ3"/>
<sequence>MVAPHDAYTVRKIRRFFVTNTTTSASFTAAFNVTVKAMKINLVRPPYLLAIKASASYGKPKQTSRAMKMNITSPYFFCAFVNC</sequence>
<protein>
    <submittedName>
        <fullName evidence="2">Uncharacterized protein</fullName>
    </submittedName>
</protein>
<evidence type="ECO:0000313" key="2">
    <source>
        <dbReference type="WBParaSite" id="nRc.2.0.1.t01463-RA"/>
    </source>
</evidence>
<dbReference type="Proteomes" id="UP000887565">
    <property type="component" value="Unplaced"/>
</dbReference>
<name>A0A915HIJ3_ROMCU</name>
<keyword evidence="1" id="KW-1185">Reference proteome</keyword>
<accession>A0A915HIJ3</accession>
<evidence type="ECO:0000313" key="1">
    <source>
        <dbReference type="Proteomes" id="UP000887565"/>
    </source>
</evidence>
<organism evidence="1 2">
    <name type="scientific">Romanomermis culicivorax</name>
    <name type="common">Nematode worm</name>
    <dbReference type="NCBI Taxonomy" id="13658"/>
    <lineage>
        <taxon>Eukaryota</taxon>
        <taxon>Metazoa</taxon>
        <taxon>Ecdysozoa</taxon>
        <taxon>Nematoda</taxon>
        <taxon>Enoplea</taxon>
        <taxon>Dorylaimia</taxon>
        <taxon>Mermithida</taxon>
        <taxon>Mermithoidea</taxon>
        <taxon>Mermithidae</taxon>
        <taxon>Romanomermis</taxon>
    </lineage>
</organism>